<name>A0A226EX81_FOLCA</name>
<dbReference type="AlphaFoldDB" id="A0A226EX81"/>
<protein>
    <submittedName>
        <fullName evidence="2">Multiple epidermal growth factor-like domains protein 8</fullName>
    </submittedName>
</protein>
<dbReference type="Gene3D" id="2.120.10.80">
    <property type="entry name" value="Kelch-type beta propeller"/>
    <property type="match status" value="1"/>
</dbReference>
<reference evidence="2 3" key="1">
    <citation type="submission" date="2015-12" db="EMBL/GenBank/DDBJ databases">
        <title>The genome of Folsomia candida.</title>
        <authorList>
            <person name="Faddeeva A."/>
            <person name="Derks M.F."/>
            <person name="Anvar Y."/>
            <person name="Smit S."/>
            <person name="Van Straalen N."/>
            <person name="Roelofs D."/>
        </authorList>
    </citation>
    <scope>NUCLEOTIDE SEQUENCE [LARGE SCALE GENOMIC DNA]</scope>
    <source>
        <strain evidence="2 3">VU population</strain>
        <tissue evidence="2">Whole body</tissue>
    </source>
</reference>
<proteinExistence type="predicted"/>
<evidence type="ECO:0000313" key="2">
    <source>
        <dbReference type="EMBL" id="OXA61757.1"/>
    </source>
</evidence>
<dbReference type="SUPFAM" id="SSF117281">
    <property type="entry name" value="Kelch motif"/>
    <property type="match status" value="2"/>
</dbReference>
<accession>A0A226EX81</accession>
<sequence length="380" mass="41938">MGSFYPIFSLLIVTLLPNYSTSQTLTVEKSVATLPYLSCGVASVYDGDDNIFIFGGYDGVALYSDKILKYSISADNLTIVSQFPWGVGFGAVLAGRTNTSYFYIGGEDDRFKMRRDSSEIFEFNSETNAVAVVGYLPYPQFAPGAVKTDRNTGLIVLAGEWFEESGVNEILKFDMETFTLTTVGGLLADLMYFSTIRDPVTGNVWVFGVEQSSEKAITSVVVSTVLGSHRTEPEPMARFGSGLYGEPNRTETFITGSVPPVEKYNPSTNLSEVWYLNFPQIERLVSLTSDGLSCYLIGGYAQENNNETILQFNPLTHSFTSISVLGLPKNSNSIFFTSSVYARKLNRIYVIGGYLMDFADPENIHAADEILWMDLSPLQN</sequence>
<dbReference type="EMBL" id="LNIX01000001">
    <property type="protein sequence ID" value="OXA61757.1"/>
    <property type="molecule type" value="Genomic_DNA"/>
</dbReference>
<keyword evidence="3" id="KW-1185">Reference proteome</keyword>
<evidence type="ECO:0000313" key="3">
    <source>
        <dbReference type="Proteomes" id="UP000198287"/>
    </source>
</evidence>
<organism evidence="2 3">
    <name type="scientific">Folsomia candida</name>
    <name type="common">Springtail</name>
    <dbReference type="NCBI Taxonomy" id="158441"/>
    <lineage>
        <taxon>Eukaryota</taxon>
        <taxon>Metazoa</taxon>
        <taxon>Ecdysozoa</taxon>
        <taxon>Arthropoda</taxon>
        <taxon>Hexapoda</taxon>
        <taxon>Collembola</taxon>
        <taxon>Entomobryomorpha</taxon>
        <taxon>Isotomoidea</taxon>
        <taxon>Isotomidae</taxon>
        <taxon>Proisotominae</taxon>
        <taxon>Folsomia</taxon>
    </lineage>
</organism>
<keyword evidence="1" id="KW-0732">Signal</keyword>
<feature type="signal peptide" evidence="1">
    <location>
        <begin position="1"/>
        <end position="22"/>
    </location>
</feature>
<dbReference type="InterPro" id="IPR015915">
    <property type="entry name" value="Kelch-typ_b-propeller"/>
</dbReference>
<comment type="caution">
    <text evidence="2">The sequence shown here is derived from an EMBL/GenBank/DDBJ whole genome shotgun (WGS) entry which is preliminary data.</text>
</comment>
<gene>
    <name evidence="2" type="ORF">Fcan01_00414</name>
</gene>
<feature type="chain" id="PRO_5013076129" evidence="1">
    <location>
        <begin position="23"/>
        <end position="380"/>
    </location>
</feature>
<evidence type="ECO:0000256" key="1">
    <source>
        <dbReference type="SAM" id="SignalP"/>
    </source>
</evidence>
<dbReference type="Proteomes" id="UP000198287">
    <property type="component" value="Unassembled WGS sequence"/>
</dbReference>